<proteinExistence type="predicted"/>
<dbReference type="Proteomes" id="UP000624419">
    <property type="component" value="Unassembled WGS sequence"/>
</dbReference>
<sequence length="139" mass="14697">MVLAIIISLCALSIAVIVHLFNLSSVARYLDRHSIGPSGRTFIFVVVAVISQAVIALLFAGAYWLGETAGLGTFKSPAEFADIFYFSLTTITTLGLGSIEPTANLRMLAGVESATGFLLISCSASHVFKSMAQNSFSSN</sequence>
<evidence type="ECO:0000256" key="1">
    <source>
        <dbReference type="SAM" id="Phobius"/>
    </source>
</evidence>
<feature type="transmembrane region" description="Helical" evidence="1">
    <location>
        <begin position="6"/>
        <end position="30"/>
    </location>
</feature>
<reference evidence="3 4" key="1">
    <citation type="submission" date="2020-04" db="EMBL/GenBank/DDBJ databases">
        <title>Salinimonas sp. HHU 13199.</title>
        <authorList>
            <person name="Cui X."/>
            <person name="Zhang D."/>
        </authorList>
    </citation>
    <scope>NUCLEOTIDE SEQUENCE [LARGE SCALE GENOMIC DNA]</scope>
    <source>
        <strain evidence="3 4">HHU 13199</strain>
    </source>
</reference>
<keyword evidence="4" id="KW-1185">Reference proteome</keyword>
<keyword evidence="1" id="KW-0812">Transmembrane</keyword>
<feature type="transmembrane region" description="Helical" evidence="1">
    <location>
        <begin position="42"/>
        <end position="63"/>
    </location>
</feature>
<evidence type="ECO:0000313" key="3">
    <source>
        <dbReference type="EMBL" id="MBD3584730.1"/>
    </source>
</evidence>
<keyword evidence="1" id="KW-1133">Transmembrane helix</keyword>
<dbReference type="EMBL" id="JABBXD010000001">
    <property type="protein sequence ID" value="MBD3584730.1"/>
    <property type="molecule type" value="Genomic_DNA"/>
</dbReference>
<dbReference type="RefSeq" id="WP_191022170.1">
    <property type="nucleotide sequence ID" value="NZ_JABBXD010000001.1"/>
</dbReference>
<dbReference type="InterPro" id="IPR013099">
    <property type="entry name" value="K_chnl_dom"/>
</dbReference>
<gene>
    <name evidence="3" type="ORF">HHX48_03145</name>
</gene>
<comment type="caution">
    <text evidence="3">The sequence shown here is derived from an EMBL/GenBank/DDBJ whole genome shotgun (WGS) entry which is preliminary data.</text>
</comment>
<protein>
    <recommendedName>
        <fullName evidence="2">Potassium channel domain-containing protein</fullName>
    </recommendedName>
</protein>
<dbReference type="SUPFAM" id="SSF81324">
    <property type="entry name" value="Voltage-gated potassium channels"/>
    <property type="match status" value="1"/>
</dbReference>
<evidence type="ECO:0000313" key="4">
    <source>
        <dbReference type="Proteomes" id="UP000624419"/>
    </source>
</evidence>
<name>A0ABR8LHE2_9ALTE</name>
<feature type="transmembrane region" description="Helical" evidence="1">
    <location>
        <begin position="83"/>
        <end position="99"/>
    </location>
</feature>
<keyword evidence="1" id="KW-0472">Membrane</keyword>
<accession>A0ABR8LHE2</accession>
<dbReference type="Gene3D" id="1.10.287.70">
    <property type="match status" value="1"/>
</dbReference>
<evidence type="ECO:0000259" key="2">
    <source>
        <dbReference type="Pfam" id="PF07885"/>
    </source>
</evidence>
<feature type="domain" description="Potassium channel" evidence="2">
    <location>
        <begin position="56"/>
        <end position="130"/>
    </location>
</feature>
<dbReference type="Pfam" id="PF07885">
    <property type="entry name" value="Ion_trans_2"/>
    <property type="match status" value="1"/>
</dbReference>
<organism evidence="3 4">
    <name type="scientific">Salinimonas profundi</name>
    <dbReference type="NCBI Taxonomy" id="2729140"/>
    <lineage>
        <taxon>Bacteria</taxon>
        <taxon>Pseudomonadati</taxon>
        <taxon>Pseudomonadota</taxon>
        <taxon>Gammaproteobacteria</taxon>
        <taxon>Alteromonadales</taxon>
        <taxon>Alteromonadaceae</taxon>
        <taxon>Alteromonas/Salinimonas group</taxon>
        <taxon>Salinimonas</taxon>
    </lineage>
</organism>